<comment type="caution">
    <text evidence="1">The sequence shown here is derived from an EMBL/GenBank/DDBJ whole genome shotgun (WGS) entry which is preliminary data.</text>
</comment>
<evidence type="ECO:0000313" key="2">
    <source>
        <dbReference type="Proteomes" id="UP000680067"/>
    </source>
</evidence>
<evidence type="ECO:0000313" key="1">
    <source>
        <dbReference type="EMBL" id="MBR7784218.1"/>
    </source>
</evidence>
<gene>
    <name evidence="1" type="ORF">KDM89_18920</name>
</gene>
<sequence length="216" mass="24380">MMFILRIIFLLLVCNSSFANVENYSRYIWNGDITMEELKLFKEKMMANQHLSELEFRQSSGASSSAVIILRELGLLIESRKIKTFARGQCASACAFVFLMGKERTLLPSLTKTPTYLMIHSTRHTASGEVDYGDTDKQIKKIVTASNGKFPQKMLEKMYDAKNNMGGIFITREPVKTEHGKASIFFCSGEEVARKKACESFGDSRPEDFGISILNE</sequence>
<dbReference type="EMBL" id="JAGSPN010000022">
    <property type="protein sequence ID" value="MBR7784218.1"/>
    <property type="molecule type" value="Genomic_DNA"/>
</dbReference>
<reference evidence="1" key="1">
    <citation type="submission" date="2021-04" db="EMBL/GenBank/DDBJ databases">
        <title>novel species isolated from subtropical streams in China.</title>
        <authorList>
            <person name="Lu H."/>
        </authorList>
    </citation>
    <scope>NUCLEOTIDE SEQUENCE</scope>
    <source>
        <strain evidence="1">LFS511W</strain>
    </source>
</reference>
<protein>
    <submittedName>
        <fullName evidence="1">Uncharacterized protein</fullName>
    </submittedName>
</protein>
<dbReference type="AlphaFoldDB" id="A0A941DNS5"/>
<proteinExistence type="predicted"/>
<dbReference type="RefSeq" id="WP_212689486.1">
    <property type="nucleotide sequence ID" value="NZ_JAGSPN010000022.1"/>
</dbReference>
<dbReference type="Gene3D" id="3.90.226.10">
    <property type="entry name" value="2-enoyl-CoA Hydratase, Chain A, domain 1"/>
    <property type="match status" value="1"/>
</dbReference>
<accession>A0A941DNS5</accession>
<dbReference type="Proteomes" id="UP000680067">
    <property type="component" value="Unassembled WGS sequence"/>
</dbReference>
<dbReference type="SUPFAM" id="SSF52096">
    <property type="entry name" value="ClpP/crotonase"/>
    <property type="match status" value="1"/>
</dbReference>
<dbReference type="InterPro" id="IPR029045">
    <property type="entry name" value="ClpP/crotonase-like_dom_sf"/>
</dbReference>
<keyword evidence="2" id="KW-1185">Reference proteome</keyword>
<name>A0A941DNS5_9BURK</name>
<organism evidence="1 2">
    <name type="scientific">Undibacterium luofuense</name>
    <dbReference type="NCBI Taxonomy" id="2828733"/>
    <lineage>
        <taxon>Bacteria</taxon>
        <taxon>Pseudomonadati</taxon>
        <taxon>Pseudomonadota</taxon>
        <taxon>Betaproteobacteria</taxon>
        <taxon>Burkholderiales</taxon>
        <taxon>Oxalobacteraceae</taxon>
        <taxon>Undibacterium</taxon>
    </lineage>
</organism>